<gene>
    <name evidence="1" type="ORF">EcCFBP13530_16135</name>
</gene>
<dbReference type="Proteomes" id="UP000306327">
    <property type="component" value="Unassembled WGS sequence"/>
</dbReference>
<evidence type="ECO:0000313" key="2">
    <source>
        <dbReference type="Proteomes" id="UP000306327"/>
    </source>
</evidence>
<evidence type="ECO:0008006" key="3">
    <source>
        <dbReference type="Google" id="ProtNLM"/>
    </source>
</evidence>
<reference evidence="1 2" key="1">
    <citation type="journal article" date="2019" name="Sci. Rep.">
        <title>Differences in resource use lead to coexistence of seed-transmitted microbial populations.</title>
        <authorList>
            <person name="Torres-Cortes G."/>
            <person name="Garcia B.J."/>
            <person name="Compant S."/>
            <person name="Rezki S."/>
            <person name="Jones P."/>
            <person name="Preveaux A."/>
            <person name="Briand M."/>
            <person name="Roulet A."/>
            <person name="Bouchez O."/>
            <person name="Jacobson D."/>
            <person name="Barret M."/>
        </authorList>
    </citation>
    <scope>NUCLEOTIDE SEQUENCE [LARGE SCALE GENOMIC DNA]</scope>
    <source>
        <strain evidence="1 2">CFBP13530</strain>
    </source>
</reference>
<dbReference type="AlphaFoldDB" id="A0AB38P3I0"/>
<comment type="caution">
    <text evidence="1">The sequence shown here is derived from an EMBL/GenBank/DDBJ whole genome shotgun (WGS) entry which is preliminary data.</text>
</comment>
<dbReference type="Pfam" id="PF06069">
    <property type="entry name" value="PerC"/>
    <property type="match status" value="1"/>
</dbReference>
<name>A0AB38P3I0_9ENTR</name>
<organism evidence="1 2">
    <name type="scientific">Enterobacter cancerogenus</name>
    <dbReference type="NCBI Taxonomy" id="69218"/>
    <lineage>
        <taxon>Bacteria</taxon>
        <taxon>Pseudomonadati</taxon>
        <taxon>Pseudomonadota</taxon>
        <taxon>Gammaproteobacteria</taxon>
        <taxon>Enterobacterales</taxon>
        <taxon>Enterobacteriaceae</taxon>
        <taxon>Enterobacter</taxon>
        <taxon>Enterobacter cloacae complex</taxon>
    </lineage>
</organism>
<accession>A0AB38P3I0</accession>
<evidence type="ECO:0000313" key="1">
    <source>
        <dbReference type="EMBL" id="TKK17892.1"/>
    </source>
</evidence>
<protein>
    <recommendedName>
        <fullName evidence="3">PerC family transcriptional regulator</fullName>
    </recommendedName>
</protein>
<dbReference type="InterPro" id="IPR024684">
    <property type="entry name" value="Tscrpt_act_PerC/SfV_Orf40"/>
</dbReference>
<dbReference type="EMBL" id="QGAL01000004">
    <property type="protein sequence ID" value="TKK17892.1"/>
    <property type="molecule type" value="Genomic_DNA"/>
</dbReference>
<sequence>MVEDEVAQKLEAAGLWRRAASRWLEVMKLYALTDNQREWIRQRRKYCLSSVVSVVLVERLDIAAIAKAAKATQERMGLSQPDGAAFRLKDKDFNRRADTQEACTPSDVCVFSDCEDTTGESIAHTCGIDVSPDNNVYE</sequence>
<proteinExistence type="predicted"/>